<gene>
    <name evidence="1" type="ORF">KOI35_22820</name>
</gene>
<name>A0ABS5YSA7_9ACTN</name>
<keyword evidence="2" id="KW-1185">Reference proteome</keyword>
<dbReference type="Gene3D" id="2.40.50.420">
    <property type="entry name" value="Envelope glycoprotein gp160, DUF2291, alpha/beta domain"/>
    <property type="match status" value="1"/>
</dbReference>
<dbReference type="RefSeq" id="WP_215789774.1">
    <property type="nucleotide sequence ID" value="NZ_JAHKKG010000007.1"/>
</dbReference>
<dbReference type="EMBL" id="JAHKKG010000007">
    <property type="protein sequence ID" value="MBU2666340.1"/>
    <property type="molecule type" value="Genomic_DNA"/>
</dbReference>
<dbReference type="PIRSF" id="PIRSF033535">
    <property type="entry name" value="UCP033535_plp"/>
    <property type="match status" value="1"/>
</dbReference>
<organism evidence="1 2">
    <name type="scientific">Paractinoplanes bogorensis</name>
    <dbReference type="NCBI Taxonomy" id="1610840"/>
    <lineage>
        <taxon>Bacteria</taxon>
        <taxon>Bacillati</taxon>
        <taxon>Actinomycetota</taxon>
        <taxon>Actinomycetes</taxon>
        <taxon>Micromonosporales</taxon>
        <taxon>Micromonosporaceae</taxon>
        <taxon>Paractinoplanes</taxon>
    </lineage>
</organism>
<evidence type="ECO:0000313" key="1">
    <source>
        <dbReference type="EMBL" id="MBU2666340.1"/>
    </source>
</evidence>
<dbReference type="InterPro" id="IPR036215">
    <property type="entry name" value="TM0957-like_sf"/>
</dbReference>
<dbReference type="Gene3D" id="1.10.10.1260">
    <property type="entry name" value="Envelope glycoprotein gp160, DUF2291, helical domain"/>
    <property type="match status" value="1"/>
</dbReference>
<reference evidence="1 2" key="1">
    <citation type="submission" date="2021-06" db="EMBL/GenBank/DDBJ databases">
        <title>Actinoplanes lichenicola sp. nov., and Actinoplanes ovalisporus sp. nov., isolated from lichen in Thailand.</title>
        <authorList>
            <person name="Saeng-In P."/>
            <person name="Kanchanasin P."/>
            <person name="Yuki M."/>
            <person name="Kudo T."/>
            <person name="Ohkuma M."/>
            <person name="Phongsopitanun W."/>
            <person name="Tanasupawat S."/>
        </authorList>
    </citation>
    <scope>NUCLEOTIDE SEQUENCE [LARGE SCALE GENOMIC DNA]</scope>
    <source>
        <strain evidence="1 2">NBRC 110975</strain>
    </source>
</reference>
<protein>
    <submittedName>
        <fullName evidence="1">DUF2291 domain-containing protein</fullName>
    </submittedName>
</protein>
<evidence type="ECO:0000313" key="2">
    <source>
        <dbReference type="Proteomes" id="UP001519654"/>
    </source>
</evidence>
<sequence>MKNRIWIGIAVLVVVAMGFGTKVVDGNEATAAAAQKFDPATYGTTEFPKIQAALEERAAPAAELAAALKKDKAAAEKQYGVPSSTGAEMATSFTGTVGKIDGGIATVDVEGLPSGLVVRVQVGPAINGTDLRDSTGTITFGQFTNQIEYQDAASALNEEMKKQVLAPLGDAKELTGQKLTVVGVFPLINPNGWLVTPAKASKG</sequence>
<dbReference type="SUPFAM" id="SSF141318">
    <property type="entry name" value="TM0957-like"/>
    <property type="match status" value="1"/>
</dbReference>
<comment type="caution">
    <text evidence="1">The sequence shown here is derived from an EMBL/GenBank/DDBJ whole genome shotgun (WGS) entry which is preliminary data.</text>
</comment>
<dbReference type="InterPro" id="IPR014582">
    <property type="entry name" value="UCP033535_lipo"/>
</dbReference>
<proteinExistence type="predicted"/>
<dbReference type="Pfam" id="PF10054">
    <property type="entry name" value="DUF2291"/>
    <property type="match status" value="1"/>
</dbReference>
<dbReference type="Proteomes" id="UP001519654">
    <property type="component" value="Unassembled WGS sequence"/>
</dbReference>
<accession>A0ABS5YSA7</accession>